<evidence type="ECO:0000313" key="2">
    <source>
        <dbReference type="EMBL" id="OAJ63121.1"/>
    </source>
</evidence>
<organism evidence="1 4">
    <name type="scientific">Paraburkholderia ginsengiterrae</name>
    <dbReference type="NCBI Taxonomy" id="1462993"/>
    <lineage>
        <taxon>Bacteria</taxon>
        <taxon>Pseudomonadati</taxon>
        <taxon>Pseudomonadota</taxon>
        <taxon>Betaproteobacteria</taxon>
        <taxon>Burkholderiales</taxon>
        <taxon>Burkholderiaceae</taxon>
        <taxon>Paraburkholderia</taxon>
    </lineage>
</organism>
<dbReference type="AlphaFoldDB" id="A0A1A9N076"/>
<accession>A0A1A9N076</accession>
<sequence>MGLAQTHQLFAEAAAVHASSQLTDDAINIGLGTEYMQYWIDKAHSIDGAYKLYRGLSNGIYYKKIKGCADRLRADPDSMQSLRDMVK</sequence>
<dbReference type="EMBL" id="LXKA01000367">
    <property type="protein sequence ID" value="OAJ52870.1"/>
    <property type="molecule type" value="Genomic_DNA"/>
</dbReference>
<comment type="caution">
    <text evidence="1">The sequence shown here is derived from an EMBL/GenBank/DDBJ whole genome shotgun (WGS) entry which is preliminary data.</text>
</comment>
<dbReference type="RefSeq" id="WP_064265484.1">
    <property type="nucleotide sequence ID" value="NZ_LXJZ01000030.1"/>
</dbReference>
<dbReference type="Proteomes" id="UP000077961">
    <property type="component" value="Unassembled WGS sequence"/>
</dbReference>
<evidence type="ECO:0000313" key="4">
    <source>
        <dbReference type="Proteomes" id="UP000078116"/>
    </source>
</evidence>
<dbReference type="EMBL" id="LXJZ01000030">
    <property type="protein sequence ID" value="OAJ63121.1"/>
    <property type="molecule type" value="Genomic_DNA"/>
</dbReference>
<protein>
    <submittedName>
        <fullName evidence="1">Uncharacterized protein</fullName>
    </submittedName>
</protein>
<reference evidence="3 4" key="1">
    <citation type="submission" date="2016-04" db="EMBL/GenBank/DDBJ databases">
        <title>Reclassification of Paraburkholderia panaciterrae (Farh et al. 2015) Dobritsa &amp; Samadpour 2016 as a later homotypic synonym of Paraburkholderia ginsengiterrae (Farh et al. 2015) Dobritsa &amp; Samadpour 2016.</title>
        <authorList>
            <person name="Dobritsa A.P."/>
            <person name="Kutumbaka K."/>
            <person name="Samadpour M."/>
        </authorList>
    </citation>
    <scope>NUCLEOTIDE SEQUENCE [LARGE SCALE GENOMIC DNA]</scope>
    <source>
        <strain evidence="1 4">DCY85</strain>
        <strain evidence="2 3">DCY85-1</strain>
    </source>
</reference>
<name>A0A1A9N076_9BURK</name>
<dbReference type="OrthoDB" id="8594191at2"/>
<evidence type="ECO:0000313" key="3">
    <source>
        <dbReference type="Proteomes" id="UP000077961"/>
    </source>
</evidence>
<proteinExistence type="predicted"/>
<keyword evidence="3" id="KW-1185">Reference proteome</keyword>
<dbReference type="Proteomes" id="UP000078116">
    <property type="component" value="Unassembled WGS sequence"/>
</dbReference>
<evidence type="ECO:0000313" key="1">
    <source>
        <dbReference type="EMBL" id="OAJ52870.1"/>
    </source>
</evidence>
<dbReference type="STRING" id="1462993.A6V36_20020"/>
<gene>
    <name evidence="2" type="ORF">A6V36_20020</name>
    <name evidence="1" type="ORF">A6V37_36350</name>
</gene>